<accession>A0ABP7SNU5</accession>
<gene>
    <name evidence="1" type="ORF">GCM10022280_10870</name>
</gene>
<keyword evidence="2" id="KW-1185">Reference proteome</keyword>
<dbReference type="Proteomes" id="UP001500235">
    <property type="component" value="Unassembled WGS sequence"/>
</dbReference>
<dbReference type="EMBL" id="BAABBQ010000001">
    <property type="protein sequence ID" value="GAA4014280.1"/>
    <property type="molecule type" value="Genomic_DNA"/>
</dbReference>
<sequence>MGRGLLIALALWSTPGPFTLVNGTGGPLGALSIRMTNEKGAWRPLGPGLAAGARALETSPGGEDCAFDIRAESAGKTLVWTAVNLCDVRVVTLSRGRDGTLWVDYD</sequence>
<reference evidence="2" key="1">
    <citation type="journal article" date="2019" name="Int. J. Syst. Evol. Microbiol.">
        <title>The Global Catalogue of Microorganisms (GCM) 10K type strain sequencing project: providing services to taxonomists for standard genome sequencing and annotation.</title>
        <authorList>
            <consortium name="The Broad Institute Genomics Platform"/>
            <consortium name="The Broad Institute Genome Sequencing Center for Infectious Disease"/>
            <person name="Wu L."/>
            <person name="Ma J."/>
        </authorList>
    </citation>
    <scope>NUCLEOTIDE SEQUENCE [LARGE SCALE GENOMIC DNA]</scope>
    <source>
        <strain evidence="2">JCM 17563</strain>
    </source>
</reference>
<evidence type="ECO:0000313" key="1">
    <source>
        <dbReference type="EMBL" id="GAA4014280.1"/>
    </source>
</evidence>
<evidence type="ECO:0000313" key="2">
    <source>
        <dbReference type="Proteomes" id="UP001500235"/>
    </source>
</evidence>
<comment type="caution">
    <text evidence="1">The sequence shown here is derived from an EMBL/GenBank/DDBJ whole genome shotgun (WGS) entry which is preliminary data.</text>
</comment>
<protein>
    <submittedName>
        <fullName evidence="1">Uncharacterized protein</fullName>
    </submittedName>
</protein>
<proteinExistence type="predicted"/>
<dbReference type="RefSeq" id="WP_344706360.1">
    <property type="nucleotide sequence ID" value="NZ_BAABBQ010000001.1"/>
</dbReference>
<organism evidence="1 2">
    <name type="scientific">Sphingomonas swuensis</name>
    <dbReference type="NCBI Taxonomy" id="977800"/>
    <lineage>
        <taxon>Bacteria</taxon>
        <taxon>Pseudomonadati</taxon>
        <taxon>Pseudomonadota</taxon>
        <taxon>Alphaproteobacteria</taxon>
        <taxon>Sphingomonadales</taxon>
        <taxon>Sphingomonadaceae</taxon>
        <taxon>Sphingomonas</taxon>
    </lineage>
</organism>
<name>A0ABP7SNU5_9SPHN</name>